<dbReference type="EMBL" id="HG992341">
    <property type="protein sequence ID" value="CAE6846948.1"/>
    <property type="molecule type" value="Genomic_DNA"/>
</dbReference>
<dbReference type="EMBL" id="HG992338">
    <property type="protein sequence ID" value="CAE6854604.1"/>
    <property type="molecule type" value="Genomic_DNA"/>
</dbReference>
<evidence type="ECO:0000313" key="4">
    <source>
        <dbReference type="Proteomes" id="UP000835287"/>
    </source>
</evidence>
<gene>
    <name evidence="1" type="ORF">CFBP1159_40080</name>
    <name evidence="2" type="ORF">XAC301_42180</name>
</gene>
<organism evidence="1 3">
    <name type="scientific">Xanthomonas arboricola pv. corylina</name>
    <dbReference type="NCBI Taxonomy" id="487821"/>
    <lineage>
        <taxon>Bacteria</taxon>
        <taxon>Pseudomonadati</taxon>
        <taxon>Pseudomonadota</taxon>
        <taxon>Gammaproteobacteria</taxon>
        <taxon>Lysobacterales</taxon>
        <taxon>Lysobacteraceae</taxon>
        <taxon>Xanthomonas</taxon>
    </lineage>
</organism>
<dbReference type="AlphaFoldDB" id="A0A8D6VNX0"/>
<protein>
    <submittedName>
        <fullName evidence="1">Uncharacterized protein</fullName>
    </submittedName>
</protein>
<sequence length="88" mass="9250">MRQQQRTVGGRDGRDSIAMLSSGLERVGTRAPGAIGGCRASQPGTVRLAQVLAGAGLTYFSRRICAFGRPAAFNASMQLSTMSGLPHR</sequence>
<proteinExistence type="predicted"/>
<dbReference type="EMBL" id="HG992338">
    <property type="protein sequence ID" value="CAE6854580.1"/>
    <property type="molecule type" value="Genomic_DNA"/>
</dbReference>
<dbReference type="Proteomes" id="UP000835243">
    <property type="component" value="Chromosome"/>
</dbReference>
<evidence type="ECO:0000313" key="2">
    <source>
        <dbReference type="EMBL" id="CAE6854580.1"/>
    </source>
</evidence>
<evidence type="ECO:0000313" key="3">
    <source>
        <dbReference type="Proteomes" id="UP000835243"/>
    </source>
</evidence>
<accession>A0A8D6VNX0</accession>
<dbReference type="EMBL" id="HG992341">
    <property type="protein sequence ID" value="CAE6846928.1"/>
    <property type="molecule type" value="Genomic_DNA"/>
</dbReference>
<dbReference type="Proteomes" id="UP000835287">
    <property type="component" value="Chromosome"/>
</dbReference>
<name>A0A8D6VNX0_9XANT</name>
<keyword evidence="4" id="KW-1185">Reference proteome</keyword>
<reference evidence="3 4" key="1">
    <citation type="submission" date="2021-02" db="EMBL/GenBank/DDBJ databases">
        <authorList>
            <person name="Pothier F. J."/>
        </authorList>
    </citation>
    <scope>NUCLEOTIDE SEQUENCE [LARGE SCALE GENOMIC DNA]</scope>
    <source>
        <strain evidence="2 4">301</strain>
        <strain evidence="1 3">CFBP 1159</strain>
    </source>
</reference>
<evidence type="ECO:0000313" key="1">
    <source>
        <dbReference type="EMBL" id="CAE6846928.1"/>
    </source>
</evidence>